<evidence type="ECO:0000313" key="4">
    <source>
        <dbReference type="EMBL" id="AHH99483.1"/>
    </source>
</evidence>
<dbReference type="AlphaFoldDB" id="W5WE67"/>
<dbReference type="RefSeq" id="WP_025359396.1">
    <property type="nucleotide sequence ID" value="NZ_CP007155.1"/>
</dbReference>
<dbReference type="PANTHER" id="PTHR10584">
    <property type="entry name" value="SUGAR KINASE"/>
    <property type="match status" value="1"/>
</dbReference>
<dbReference type="InterPro" id="IPR011611">
    <property type="entry name" value="PfkB_dom"/>
</dbReference>
<keyword evidence="5" id="KW-1185">Reference proteome</keyword>
<evidence type="ECO:0000259" key="3">
    <source>
        <dbReference type="Pfam" id="PF00294"/>
    </source>
</evidence>
<dbReference type="KEGG" id="kal:KALB_6123"/>
<gene>
    <name evidence="4" type="ORF">KALB_6123</name>
</gene>
<dbReference type="EMBL" id="CP007155">
    <property type="protein sequence ID" value="AHH99483.1"/>
    <property type="molecule type" value="Genomic_DNA"/>
</dbReference>
<dbReference type="Gene3D" id="3.40.1190.20">
    <property type="match status" value="1"/>
</dbReference>
<evidence type="ECO:0000256" key="2">
    <source>
        <dbReference type="ARBA" id="ARBA00022777"/>
    </source>
</evidence>
<keyword evidence="2" id="KW-0418">Kinase</keyword>
<dbReference type="STRING" id="1449976.KALB_6123"/>
<dbReference type="SUPFAM" id="SSF53613">
    <property type="entry name" value="Ribokinase-like"/>
    <property type="match status" value="1"/>
</dbReference>
<dbReference type="eggNOG" id="COG0524">
    <property type="taxonomic scope" value="Bacteria"/>
</dbReference>
<dbReference type="PATRIC" id="fig|1449976.3.peg.6144"/>
<reference evidence="4 5" key="1">
    <citation type="journal article" date="2014" name="BMC Genomics">
        <title>Complete genome sequence of producer of the glycopeptide antibiotic Aculeximycin Kutzneria albida DSM 43870T, a representative of minor genus of Pseudonocardiaceae.</title>
        <authorList>
            <person name="Rebets Y."/>
            <person name="Tokovenko B."/>
            <person name="Lushchyk I."/>
            <person name="Ruckert C."/>
            <person name="Zaburannyi N."/>
            <person name="Bechthold A."/>
            <person name="Kalinowski J."/>
            <person name="Luzhetskyy A."/>
        </authorList>
    </citation>
    <scope>NUCLEOTIDE SEQUENCE [LARGE SCALE GENOMIC DNA]</scope>
    <source>
        <strain evidence="4">DSM 43870</strain>
    </source>
</reference>
<accession>W5WE67</accession>
<sequence>MDWDVLVVGGTGVDTVVRVPSLPLPVADSIMVPRIERHVAHTGNGVARGCHALGLRTRLVDVIGADEEGALIRREYAELGLSFGYLEHGSGTRRSVNLVDERGSRVSLYDGRHPFDIAVDPGLYRPDLERAGHVHVSIVNWARHALAEAMRAGRTTSTDLHDWDGRNPYHEDFAFQADLVFLSTAALGDRTAATVRRILAEGRAQVVVAMAGAQGSHVHPRGARSWHVPAVELPDRPVVDTNGAGDSYVAGFLYRHLTGEPLGECARAGAIAGAYACGTAGTHTSFADRATLG</sequence>
<dbReference type="OrthoDB" id="9808601at2"/>
<dbReference type="InterPro" id="IPR002173">
    <property type="entry name" value="Carboh/pur_kinase_PfkB_CS"/>
</dbReference>
<keyword evidence="1" id="KW-0808">Transferase</keyword>
<dbReference type="Proteomes" id="UP000019225">
    <property type="component" value="Chromosome"/>
</dbReference>
<dbReference type="Pfam" id="PF00294">
    <property type="entry name" value="PfkB"/>
    <property type="match status" value="1"/>
</dbReference>
<dbReference type="PROSITE" id="PS00584">
    <property type="entry name" value="PFKB_KINASES_2"/>
    <property type="match status" value="1"/>
</dbReference>
<proteinExistence type="predicted"/>
<dbReference type="HOGENOM" id="CLU_027634_12_0_11"/>
<name>W5WE67_9PSEU</name>
<dbReference type="InterPro" id="IPR029056">
    <property type="entry name" value="Ribokinase-like"/>
</dbReference>
<evidence type="ECO:0000256" key="1">
    <source>
        <dbReference type="ARBA" id="ARBA00022679"/>
    </source>
</evidence>
<organism evidence="4 5">
    <name type="scientific">Kutzneria albida DSM 43870</name>
    <dbReference type="NCBI Taxonomy" id="1449976"/>
    <lineage>
        <taxon>Bacteria</taxon>
        <taxon>Bacillati</taxon>
        <taxon>Actinomycetota</taxon>
        <taxon>Actinomycetes</taxon>
        <taxon>Pseudonocardiales</taxon>
        <taxon>Pseudonocardiaceae</taxon>
        <taxon>Kutzneria</taxon>
    </lineage>
</organism>
<dbReference type="GO" id="GO:0016301">
    <property type="term" value="F:kinase activity"/>
    <property type="evidence" value="ECO:0007669"/>
    <property type="project" value="UniProtKB-KW"/>
</dbReference>
<protein>
    <recommendedName>
        <fullName evidence="3">Carbohydrate kinase PfkB domain-containing protein</fullName>
    </recommendedName>
</protein>
<feature type="domain" description="Carbohydrate kinase PfkB" evidence="3">
    <location>
        <begin position="6"/>
        <end position="285"/>
    </location>
</feature>
<evidence type="ECO:0000313" key="5">
    <source>
        <dbReference type="Proteomes" id="UP000019225"/>
    </source>
</evidence>
<dbReference type="PANTHER" id="PTHR10584:SF166">
    <property type="entry name" value="RIBOKINASE"/>
    <property type="match status" value="1"/>
</dbReference>